<dbReference type="GO" id="GO:0000156">
    <property type="term" value="F:phosphorelay response regulator activity"/>
    <property type="evidence" value="ECO:0007669"/>
    <property type="project" value="TreeGrafter"/>
</dbReference>
<dbReference type="SUPFAM" id="SSF52172">
    <property type="entry name" value="CheY-like"/>
    <property type="match status" value="1"/>
</dbReference>
<dbReference type="PANTHER" id="PTHR48111">
    <property type="entry name" value="REGULATOR OF RPOS"/>
    <property type="match status" value="1"/>
</dbReference>
<dbReference type="GO" id="GO:0000976">
    <property type="term" value="F:transcription cis-regulatory region binding"/>
    <property type="evidence" value="ECO:0007669"/>
    <property type="project" value="TreeGrafter"/>
</dbReference>
<name>A0A917HYI1_9SPHI</name>
<evidence type="ECO:0000259" key="3">
    <source>
        <dbReference type="PROSITE" id="PS50110"/>
    </source>
</evidence>
<sequence>MDILIIEDETKTAKELKTMLERLDDDLRVMAILPSVCAGIDWLRTQPPPQLIFSDIQLSDGLSFDIFRAVQAPCPVIFCTAFDQYAIHAFEANGIDYLLKPIDNSKLAASLDKYNRLKRLLAPGERSAIVSPLERLLDQLQPNNHKSGLLIYRNEKIIPLPVRDIAFIHSAGGTVNAHTFTRQIHLLQEVLDELESMLDPKGFFRANRQFLINRDAIVMAEHYFGRRLVLKLSVELPERVIVSKAKASELLAWL</sequence>
<feature type="modified residue" description="4-aspartylphosphate" evidence="2">
    <location>
        <position position="55"/>
    </location>
</feature>
<dbReference type="Proteomes" id="UP000660862">
    <property type="component" value="Unassembled WGS sequence"/>
</dbReference>
<dbReference type="InterPro" id="IPR011006">
    <property type="entry name" value="CheY-like_superfamily"/>
</dbReference>
<feature type="domain" description="Response regulatory" evidence="3">
    <location>
        <begin position="2"/>
        <end position="115"/>
    </location>
</feature>
<dbReference type="PROSITE" id="PS50110">
    <property type="entry name" value="RESPONSE_REGULATORY"/>
    <property type="match status" value="1"/>
</dbReference>
<evidence type="ECO:0000256" key="1">
    <source>
        <dbReference type="ARBA" id="ARBA00023125"/>
    </source>
</evidence>
<feature type="domain" description="HTH LytTR-type" evidence="4">
    <location>
        <begin position="149"/>
        <end position="254"/>
    </location>
</feature>
<dbReference type="Gene3D" id="2.40.50.1020">
    <property type="entry name" value="LytTr DNA-binding domain"/>
    <property type="match status" value="1"/>
</dbReference>
<keyword evidence="1 5" id="KW-0238">DNA-binding</keyword>
<gene>
    <name evidence="5" type="ORF">GCM10007415_34010</name>
</gene>
<organism evidence="5 6">
    <name type="scientific">Parapedobacter pyrenivorans</name>
    <dbReference type="NCBI Taxonomy" id="1305674"/>
    <lineage>
        <taxon>Bacteria</taxon>
        <taxon>Pseudomonadati</taxon>
        <taxon>Bacteroidota</taxon>
        <taxon>Sphingobacteriia</taxon>
        <taxon>Sphingobacteriales</taxon>
        <taxon>Sphingobacteriaceae</taxon>
        <taxon>Parapedobacter</taxon>
    </lineage>
</organism>
<keyword evidence="2" id="KW-0597">Phosphoprotein</keyword>
<dbReference type="Pfam" id="PF04397">
    <property type="entry name" value="LytTR"/>
    <property type="match status" value="1"/>
</dbReference>
<comment type="caution">
    <text evidence="5">The sequence shown here is derived from an EMBL/GenBank/DDBJ whole genome shotgun (WGS) entry which is preliminary data.</text>
</comment>
<dbReference type="GO" id="GO:0032993">
    <property type="term" value="C:protein-DNA complex"/>
    <property type="evidence" value="ECO:0007669"/>
    <property type="project" value="TreeGrafter"/>
</dbReference>
<dbReference type="Gene3D" id="3.40.50.2300">
    <property type="match status" value="1"/>
</dbReference>
<dbReference type="InterPro" id="IPR039420">
    <property type="entry name" value="WalR-like"/>
</dbReference>
<keyword evidence="6" id="KW-1185">Reference proteome</keyword>
<dbReference type="InterPro" id="IPR001789">
    <property type="entry name" value="Sig_transdc_resp-reg_receiver"/>
</dbReference>
<evidence type="ECO:0000259" key="4">
    <source>
        <dbReference type="PROSITE" id="PS50930"/>
    </source>
</evidence>
<dbReference type="AlphaFoldDB" id="A0A917HYI1"/>
<dbReference type="PROSITE" id="PS50930">
    <property type="entry name" value="HTH_LYTTR"/>
    <property type="match status" value="1"/>
</dbReference>
<reference evidence="5" key="2">
    <citation type="submission" date="2020-09" db="EMBL/GenBank/DDBJ databases">
        <authorList>
            <person name="Sun Q."/>
            <person name="Zhou Y."/>
        </authorList>
    </citation>
    <scope>NUCLEOTIDE SEQUENCE</scope>
    <source>
        <strain evidence="5">CGMCC 1.12195</strain>
    </source>
</reference>
<evidence type="ECO:0000313" key="5">
    <source>
        <dbReference type="EMBL" id="GGG95967.1"/>
    </source>
</evidence>
<accession>A0A917HYI1</accession>
<dbReference type="SMART" id="SM00850">
    <property type="entry name" value="LytTR"/>
    <property type="match status" value="1"/>
</dbReference>
<proteinExistence type="predicted"/>
<protein>
    <submittedName>
        <fullName evidence="5">DNA-binding response regulator</fullName>
    </submittedName>
</protein>
<dbReference type="Pfam" id="PF00072">
    <property type="entry name" value="Response_reg"/>
    <property type="match status" value="1"/>
</dbReference>
<dbReference type="InterPro" id="IPR007492">
    <property type="entry name" value="LytTR_DNA-bd_dom"/>
</dbReference>
<reference evidence="5" key="1">
    <citation type="journal article" date="2014" name="Int. J. Syst. Evol. Microbiol.">
        <title>Complete genome sequence of Corynebacterium casei LMG S-19264T (=DSM 44701T), isolated from a smear-ripened cheese.</title>
        <authorList>
            <consortium name="US DOE Joint Genome Institute (JGI-PGF)"/>
            <person name="Walter F."/>
            <person name="Albersmeier A."/>
            <person name="Kalinowski J."/>
            <person name="Ruckert C."/>
        </authorList>
    </citation>
    <scope>NUCLEOTIDE SEQUENCE</scope>
    <source>
        <strain evidence="5">CGMCC 1.12195</strain>
    </source>
</reference>
<dbReference type="SMART" id="SM00448">
    <property type="entry name" value="REC"/>
    <property type="match status" value="1"/>
</dbReference>
<dbReference type="GO" id="GO:0005829">
    <property type="term" value="C:cytosol"/>
    <property type="evidence" value="ECO:0007669"/>
    <property type="project" value="TreeGrafter"/>
</dbReference>
<evidence type="ECO:0000256" key="2">
    <source>
        <dbReference type="PROSITE-ProRule" id="PRU00169"/>
    </source>
</evidence>
<dbReference type="GO" id="GO:0006355">
    <property type="term" value="P:regulation of DNA-templated transcription"/>
    <property type="evidence" value="ECO:0007669"/>
    <property type="project" value="TreeGrafter"/>
</dbReference>
<dbReference type="EMBL" id="BMER01000004">
    <property type="protein sequence ID" value="GGG95967.1"/>
    <property type="molecule type" value="Genomic_DNA"/>
</dbReference>
<dbReference type="RefSeq" id="WP_188507286.1">
    <property type="nucleotide sequence ID" value="NZ_BMER01000004.1"/>
</dbReference>
<dbReference type="PANTHER" id="PTHR48111:SF69">
    <property type="entry name" value="RESPONSE REGULATOR RECEIVER"/>
    <property type="match status" value="1"/>
</dbReference>
<evidence type="ECO:0000313" key="6">
    <source>
        <dbReference type="Proteomes" id="UP000660862"/>
    </source>
</evidence>